<organism evidence="2 3">
    <name type="scientific">Leptobrachium leishanense</name>
    <name type="common">Leishan spiny toad</name>
    <dbReference type="NCBI Taxonomy" id="445787"/>
    <lineage>
        <taxon>Eukaryota</taxon>
        <taxon>Metazoa</taxon>
        <taxon>Chordata</taxon>
        <taxon>Craniata</taxon>
        <taxon>Vertebrata</taxon>
        <taxon>Euteleostomi</taxon>
        <taxon>Amphibia</taxon>
        <taxon>Batrachia</taxon>
        <taxon>Anura</taxon>
        <taxon>Pelobatoidea</taxon>
        <taxon>Megophryidae</taxon>
        <taxon>Leptobrachium</taxon>
    </lineage>
</organism>
<keyword evidence="3" id="KW-1185">Reference proteome</keyword>
<protein>
    <recommendedName>
        <fullName evidence="1">NIDO domain-containing protein</fullName>
    </recommendedName>
</protein>
<dbReference type="GeneTree" id="ENSGT00730000110943"/>
<dbReference type="GO" id="GO:0007160">
    <property type="term" value="P:cell-matrix adhesion"/>
    <property type="evidence" value="ECO:0007669"/>
    <property type="project" value="InterPro"/>
</dbReference>
<dbReference type="PANTHER" id="PTHR13802">
    <property type="entry name" value="MUCIN 4-RELATED"/>
    <property type="match status" value="1"/>
</dbReference>
<dbReference type="Ensembl" id="ENSLLET00000035887.1">
    <property type="protein sequence ID" value="ENSLLEP00000034571.1"/>
    <property type="gene ID" value="ENSLLEG00000021861.1"/>
</dbReference>
<dbReference type="OrthoDB" id="6236007at2759"/>
<dbReference type="AlphaFoldDB" id="A0A8C5Q9U0"/>
<proteinExistence type="predicted"/>
<reference evidence="2" key="1">
    <citation type="submission" date="2025-08" db="UniProtKB">
        <authorList>
            <consortium name="Ensembl"/>
        </authorList>
    </citation>
    <scope>IDENTIFICATION</scope>
</reference>
<dbReference type="SMART" id="SM00539">
    <property type="entry name" value="NIDO"/>
    <property type="match status" value="1"/>
</dbReference>
<evidence type="ECO:0000259" key="1">
    <source>
        <dbReference type="PROSITE" id="PS51220"/>
    </source>
</evidence>
<name>A0A8C5Q9U0_9ANUR</name>
<feature type="domain" description="NIDO" evidence="1">
    <location>
        <begin position="108"/>
        <end position="260"/>
    </location>
</feature>
<dbReference type="PROSITE" id="PS51220">
    <property type="entry name" value="NIDO"/>
    <property type="match status" value="1"/>
</dbReference>
<reference evidence="2" key="2">
    <citation type="submission" date="2025-09" db="UniProtKB">
        <authorList>
            <consortium name="Ensembl"/>
        </authorList>
    </citation>
    <scope>IDENTIFICATION</scope>
</reference>
<dbReference type="Proteomes" id="UP000694569">
    <property type="component" value="Unplaced"/>
</dbReference>
<dbReference type="PANTHER" id="PTHR13802:SF59">
    <property type="entry name" value="SUSHI DOMAIN-CONTAINING PROTEIN 2"/>
    <property type="match status" value="1"/>
</dbReference>
<dbReference type="InterPro" id="IPR003886">
    <property type="entry name" value="NIDO_dom"/>
</dbReference>
<accession>A0A8C5Q9U0</accession>
<sequence>MILGLQESMESLSWIVFAFGLVASFGQGYSQSDSLLYPYGASVGDRTTPVVDDGASDEIPISVTFKFFSKDYKSLFVNNNGVISFSKAVSQYTPDAFPLTRGETFVTPYWGDVDNRIAGSVFYRESTDPDLLQKITSDMDKHLPDQHFIAKWAFIGTWDKVAYYESKSSKVNTFQAVLTTDGYRYYIILNYGDIQWTTGAASGGNPETGLGGVPAQAGFNGGDAEHYFNIPGSRTAGIINIKSTSNVNYPGRWIFRVDDFQVPGGCIYKSNFAAEGDEFWTDSTCTTKCLCKSQGDVPCVNEVCPPSDTCEPFGSFFKCKIKATYCF</sequence>
<evidence type="ECO:0000313" key="3">
    <source>
        <dbReference type="Proteomes" id="UP000694569"/>
    </source>
</evidence>
<evidence type="ECO:0000313" key="2">
    <source>
        <dbReference type="Ensembl" id="ENSLLEP00000034571.1"/>
    </source>
</evidence>
<dbReference type="Pfam" id="PF06119">
    <property type="entry name" value="NIDO"/>
    <property type="match status" value="1"/>
</dbReference>
<dbReference type="InterPro" id="IPR051495">
    <property type="entry name" value="Epithelial_Barrier/Signaling"/>
</dbReference>